<dbReference type="Gene3D" id="3.30.420.10">
    <property type="entry name" value="Ribonuclease H-like superfamily/Ribonuclease H"/>
    <property type="match status" value="1"/>
</dbReference>
<reference evidence="1 2" key="1">
    <citation type="submission" date="2023-05" db="EMBL/GenBank/DDBJ databases">
        <title>A 100% complete, gapless, phased diploid assembly of the Scenedesmus obliquus UTEX 3031 genome.</title>
        <authorList>
            <person name="Biondi T.C."/>
            <person name="Hanschen E.R."/>
            <person name="Kwon T."/>
            <person name="Eng W."/>
            <person name="Kruse C.P.S."/>
            <person name="Koehler S.I."/>
            <person name="Kunde Y."/>
            <person name="Gleasner C.D."/>
            <person name="You Mak K.T."/>
            <person name="Polle J."/>
            <person name="Hovde B.T."/>
            <person name="Starkenburg S.R."/>
        </authorList>
    </citation>
    <scope>NUCLEOTIDE SEQUENCE [LARGE SCALE GENOMIC DNA]</scope>
    <source>
        <strain evidence="1 2">DOE0152z</strain>
    </source>
</reference>
<sequence length="155" mass="18218">MLQTKKGKKARGVTSMEVNDIMKLFKEKAEEPGNMAHLRRGEHWLYSWDNDKIHKGADMSKMDIKPEHRFDLPELSCDMHKTVEHVHGWLDHHMQLWLQKQNRKELTIDACKQQLQHLFYNVLKKESIQRDVESLVETYEAIVLAGGGHVTSQFR</sequence>
<gene>
    <name evidence="1" type="ORF">OEZ85_002414</name>
</gene>
<proteinExistence type="predicted"/>
<protein>
    <submittedName>
        <fullName evidence="1">Uncharacterized protein</fullName>
    </submittedName>
</protein>
<accession>A0ABY8U2W7</accession>
<keyword evidence="2" id="KW-1185">Reference proteome</keyword>
<evidence type="ECO:0000313" key="1">
    <source>
        <dbReference type="EMBL" id="WIA15806.1"/>
    </source>
</evidence>
<name>A0ABY8U2W7_TETOB</name>
<dbReference type="EMBL" id="CP126213">
    <property type="protein sequence ID" value="WIA15806.1"/>
    <property type="molecule type" value="Genomic_DNA"/>
</dbReference>
<dbReference type="InterPro" id="IPR036397">
    <property type="entry name" value="RNaseH_sf"/>
</dbReference>
<organism evidence="1 2">
    <name type="scientific">Tetradesmus obliquus</name>
    <name type="common">Green alga</name>
    <name type="synonym">Acutodesmus obliquus</name>
    <dbReference type="NCBI Taxonomy" id="3088"/>
    <lineage>
        <taxon>Eukaryota</taxon>
        <taxon>Viridiplantae</taxon>
        <taxon>Chlorophyta</taxon>
        <taxon>core chlorophytes</taxon>
        <taxon>Chlorophyceae</taxon>
        <taxon>CS clade</taxon>
        <taxon>Sphaeropleales</taxon>
        <taxon>Scenedesmaceae</taxon>
        <taxon>Tetradesmus</taxon>
    </lineage>
</organism>
<dbReference type="Proteomes" id="UP001244341">
    <property type="component" value="Chromosome 6b"/>
</dbReference>
<evidence type="ECO:0000313" key="2">
    <source>
        <dbReference type="Proteomes" id="UP001244341"/>
    </source>
</evidence>